<dbReference type="SMART" id="SM00360">
    <property type="entry name" value="RRM"/>
    <property type="match status" value="2"/>
</dbReference>
<keyword evidence="2 3" id="KW-0694">RNA-binding</keyword>
<reference evidence="6" key="1">
    <citation type="journal article" date="2023" name="Mol. Phylogenet. Evol.">
        <title>Genome-scale phylogeny and comparative genomics of the fungal order Sordariales.</title>
        <authorList>
            <person name="Hensen N."/>
            <person name="Bonometti L."/>
            <person name="Westerberg I."/>
            <person name="Brannstrom I.O."/>
            <person name="Guillou S."/>
            <person name="Cros-Aarteil S."/>
            <person name="Calhoun S."/>
            <person name="Haridas S."/>
            <person name="Kuo A."/>
            <person name="Mondo S."/>
            <person name="Pangilinan J."/>
            <person name="Riley R."/>
            <person name="LaButti K."/>
            <person name="Andreopoulos B."/>
            <person name="Lipzen A."/>
            <person name="Chen C."/>
            <person name="Yan M."/>
            <person name="Daum C."/>
            <person name="Ng V."/>
            <person name="Clum A."/>
            <person name="Steindorff A."/>
            <person name="Ohm R.A."/>
            <person name="Martin F."/>
            <person name="Silar P."/>
            <person name="Natvig D.O."/>
            <person name="Lalanne C."/>
            <person name="Gautier V."/>
            <person name="Ament-Velasquez S.L."/>
            <person name="Kruys A."/>
            <person name="Hutchinson M.I."/>
            <person name="Powell A.J."/>
            <person name="Barry K."/>
            <person name="Miller A.N."/>
            <person name="Grigoriev I.V."/>
            <person name="Debuchy R."/>
            <person name="Gladieux P."/>
            <person name="Hiltunen Thoren M."/>
            <person name="Johannesson H."/>
        </authorList>
    </citation>
    <scope>NUCLEOTIDE SEQUENCE</scope>
    <source>
        <strain evidence="6">CBS 538.74</strain>
    </source>
</reference>
<dbReference type="InterPro" id="IPR035979">
    <property type="entry name" value="RBD_domain_sf"/>
</dbReference>
<dbReference type="GO" id="GO:0003723">
    <property type="term" value="F:RNA binding"/>
    <property type="evidence" value="ECO:0007669"/>
    <property type="project" value="UniProtKB-UniRule"/>
</dbReference>
<proteinExistence type="predicted"/>
<reference evidence="6" key="2">
    <citation type="submission" date="2023-05" db="EMBL/GenBank/DDBJ databases">
        <authorList>
            <consortium name="Lawrence Berkeley National Laboratory"/>
            <person name="Steindorff A."/>
            <person name="Hensen N."/>
            <person name="Bonometti L."/>
            <person name="Westerberg I."/>
            <person name="Brannstrom I.O."/>
            <person name="Guillou S."/>
            <person name="Cros-Aarteil S."/>
            <person name="Calhoun S."/>
            <person name="Haridas S."/>
            <person name="Kuo A."/>
            <person name="Mondo S."/>
            <person name="Pangilinan J."/>
            <person name="Riley R."/>
            <person name="Labutti K."/>
            <person name="Andreopoulos B."/>
            <person name="Lipzen A."/>
            <person name="Chen C."/>
            <person name="Yanf M."/>
            <person name="Daum C."/>
            <person name="Ng V."/>
            <person name="Clum A."/>
            <person name="Ohm R."/>
            <person name="Martin F."/>
            <person name="Silar P."/>
            <person name="Natvig D."/>
            <person name="Lalanne C."/>
            <person name="Gautier V."/>
            <person name="Ament-Velasquez S.L."/>
            <person name="Kruys A."/>
            <person name="Hutchinson M.I."/>
            <person name="Powell A.J."/>
            <person name="Barry K."/>
            <person name="Miller A.N."/>
            <person name="Grigoriev I.V."/>
            <person name="Debuchy R."/>
            <person name="Gladieux P."/>
            <person name="Thoren M.H."/>
            <person name="Johannesson H."/>
        </authorList>
    </citation>
    <scope>NUCLEOTIDE SEQUENCE</scope>
    <source>
        <strain evidence="6">CBS 538.74</strain>
    </source>
</reference>
<evidence type="ECO:0000256" key="1">
    <source>
        <dbReference type="ARBA" id="ARBA00022737"/>
    </source>
</evidence>
<dbReference type="SUPFAM" id="SSF54928">
    <property type="entry name" value="RNA-binding domain, RBD"/>
    <property type="match status" value="2"/>
</dbReference>
<feature type="compositionally biased region" description="Polar residues" evidence="4">
    <location>
        <begin position="531"/>
        <end position="545"/>
    </location>
</feature>
<evidence type="ECO:0000259" key="5">
    <source>
        <dbReference type="PROSITE" id="PS50102"/>
    </source>
</evidence>
<dbReference type="InterPro" id="IPR000504">
    <property type="entry name" value="RRM_dom"/>
</dbReference>
<name>A0AAN6VUN3_9PEZI</name>
<accession>A0AAN6VUN3</accession>
<comment type="caution">
    <text evidence="6">The sequence shown here is derived from an EMBL/GenBank/DDBJ whole genome shotgun (WGS) entry which is preliminary data.</text>
</comment>
<feature type="compositionally biased region" description="Polar residues" evidence="4">
    <location>
        <begin position="500"/>
        <end position="512"/>
    </location>
</feature>
<feature type="compositionally biased region" description="Polar residues" evidence="4">
    <location>
        <begin position="157"/>
        <end position="167"/>
    </location>
</feature>
<dbReference type="FunFam" id="3.30.70.330:FF:000323">
    <property type="entry name" value="RNA binding protein MSSP-2"/>
    <property type="match status" value="1"/>
</dbReference>
<dbReference type="Gene3D" id="3.30.70.330">
    <property type="match status" value="2"/>
</dbReference>
<protein>
    <recommendedName>
        <fullName evidence="5">RRM domain-containing protein</fullName>
    </recommendedName>
</protein>
<feature type="region of interest" description="Disordered" evidence="4">
    <location>
        <begin position="145"/>
        <end position="174"/>
    </location>
</feature>
<feature type="domain" description="RRM" evidence="5">
    <location>
        <begin position="250"/>
        <end position="343"/>
    </location>
</feature>
<dbReference type="Pfam" id="PF00076">
    <property type="entry name" value="RRM_1"/>
    <property type="match status" value="2"/>
</dbReference>
<feature type="region of interest" description="Disordered" evidence="4">
    <location>
        <begin position="482"/>
        <end position="545"/>
    </location>
</feature>
<evidence type="ECO:0000256" key="3">
    <source>
        <dbReference type="PROSITE-ProRule" id="PRU00176"/>
    </source>
</evidence>
<dbReference type="FunFam" id="3.30.70.330:FF:000468">
    <property type="entry name" value="Related to single-stranded DNA-binding protein MSSP-1"/>
    <property type="match status" value="1"/>
</dbReference>
<evidence type="ECO:0000313" key="7">
    <source>
        <dbReference type="Proteomes" id="UP001302745"/>
    </source>
</evidence>
<dbReference type="CDD" id="cd12244">
    <property type="entry name" value="RRM2_MSSP"/>
    <property type="match status" value="1"/>
</dbReference>
<dbReference type="PROSITE" id="PS50102">
    <property type="entry name" value="RRM"/>
    <property type="match status" value="2"/>
</dbReference>
<feature type="domain" description="RRM" evidence="5">
    <location>
        <begin position="338"/>
        <end position="416"/>
    </location>
</feature>
<dbReference type="PANTHER" id="PTHR24012">
    <property type="entry name" value="RNA BINDING PROTEIN"/>
    <property type="match status" value="1"/>
</dbReference>
<keyword evidence="7" id="KW-1185">Reference proteome</keyword>
<evidence type="ECO:0000256" key="2">
    <source>
        <dbReference type="ARBA" id="ARBA00022884"/>
    </source>
</evidence>
<dbReference type="InterPro" id="IPR012677">
    <property type="entry name" value="Nucleotide-bd_a/b_plait_sf"/>
</dbReference>
<sequence>MSHYRTAASDRHASYPAYMSAQLANGPQHDMQTSHGHHIGHGHHTDAIGAVMSQFSTLALPPGPGMPSGSGLSQLQGHHAYCATQEQPVAYQGYSVPMHVGMAPETGYSFGVSGQFPVQGGFAPLPVPYHAMPYTPGRVASYADRSSEVPGLENRRGSYSTTESTPATPFFGSASERGSAARVAVFRSSYTTPSPEQITAPKAPQPLDEELLSLLKENPPIPEAVPAVFTPPTHTKSIEQCLENRIHGNRNVYIRGLHPTTDDELLHRYASRFGKVEQSKAIIDTSTGACKGFGFAKFADVRDSEKCIRAFYHLGYEVGFARESFNARLKAEGDELSTNLYLSNLPKRLNESELNAIFAGYHVVSSKILRDSMGNSRGVGFARFETRDECEDVIKKYHGASIGEEGMLMQVRYADTPAQKELKRITAERRQFRTNEYNIGAYGTADVGIHPSIYSPAPWNRRGGVGADGLFAPRMPSIRPNLGGSASVGSMAAESMGHTPKQSISVPGTASSEDGLAGDSATVVDSPTIKKGSTQSSPTVKNEKA</sequence>
<dbReference type="Proteomes" id="UP001302745">
    <property type="component" value="Unassembled WGS sequence"/>
</dbReference>
<keyword evidence="1" id="KW-0677">Repeat</keyword>
<gene>
    <name evidence="6" type="ORF">C8A00DRAFT_12541</name>
</gene>
<evidence type="ECO:0000256" key="4">
    <source>
        <dbReference type="SAM" id="MobiDB-lite"/>
    </source>
</evidence>
<dbReference type="CDD" id="cd12243">
    <property type="entry name" value="RRM1_MSSP"/>
    <property type="match status" value="1"/>
</dbReference>
<evidence type="ECO:0000313" key="6">
    <source>
        <dbReference type="EMBL" id="KAK4156541.1"/>
    </source>
</evidence>
<dbReference type="EMBL" id="MU856866">
    <property type="protein sequence ID" value="KAK4156541.1"/>
    <property type="molecule type" value="Genomic_DNA"/>
</dbReference>
<organism evidence="6 7">
    <name type="scientific">Chaetomidium leptoderma</name>
    <dbReference type="NCBI Taxonomy" id="669021"/>
    <lineage>
        <taxon>Eukaryota</taxon>
        <taxon>Fungi</taxon>
        <taxon>Dikarya</taxon>
        <taxon>Ascomycota</taxon>
        <taxon>Pezizomycotina</taxon>
        <taxon>Sordariomycetes</taxon>
        <taxon>Sordariomycetidae</taxon>
        <taxon>Sordariales</taxon>
        <taxon>Chaetomiaceae</taxon>
        <taxon>Chaetomidium</taxon>
    </lineage>
</organism>
<dbReference type="AlphaFoldDB" id="A0AAN6VUN3"/>